<dbReference type="Proteomes" id="UP000726737">
    <property type="component" value="Unassembled WGS sequence"/>
</dbReference>
<dbReference type="OrthoDB" id="10266568at2759"/>
<dbReference type="AlphaFoldDB" id="A0A9P6TV17"/>
<dbReference type="EMBL" id="JAAAJA010001226">
    <property type="protein sequence ID" value="KAG0247760.1"/>
    <property type="molecule type" value="Genomic_DNA"/>
</dbReference>
<evidence type="ECO:0000313" key="2">
    <source>
        <dbReference type="Proteomes" id="UP000726737"/>
    </source>
</evidence>
<evidence type="ECO:0000313" key="1">
    <source>
        <dbReference type="EMBL" id="KAG0247760.1"/>
    </source>
</evidence>
<organism evidence="1 2">
    <name type="scientific">Mortierella polycephala</name>
    <dbReference type="NCBI Taxonomy" id="41804"/>
    <lineage>
        <taxon>Eukaryota</taxon>
        <taxon>Fungi</taxon>
        <taxon>Fungi incertae sedis</taxon>
        <taxon>Mucoromycota</taxon>
        <taxon>Mortierellomycotina</taxon>
        <taxon>Mortierellomycetes</taxon>
        <taxon>Mortierellales</taxon>
        <taxon>Mortierellaceae</taxon>
        <taxon>Mortierella</taxon>
    </lineage>
</organism>
<reference evidence="1" key="1">
    <citation type="journal article" date="2020" name="Fungal Divers.">
        <title>Resolving the Mortierellaceae phylogeny through synthesis of multi-gene phylogenetics and phylogenomics.</title>
        <authorList>
            <person name="Vandepol N."/>
            <person name="Liber J."/>
            <person name="Desiro A."/>
            <person name="Na H."/>
            <person name="Kennedy M."/>
            <person name="Barry K."/>
            <person name="Grigoriev I.V."/>
            <person name="Miller A.N."/>
            <person name="O'Donnell K."/>
            <person name="Stajich J.E."/>
            <person name="Bonito G."/>
        </authorList>
    </citation>
    <scope>NUCLEOTIDE SEQUENCE</scope>
    <source>
        <strain evidence="1">KOD948</strain>
    </source>
</reference>
<proteinExistence type="predicted"/>
<protein>
    <submittedName>
        <fullName evidence="1">Uncharacterized protein</fullName>
    </submittedName>
</protein>
<accession>A0A9P6TV17</accession>
<gene>
    <name evidence="1" type="ORF">BG011_000961</name>
</gene>
<comment type="caution">
    <text evidence="1">The sequence shown here is derived from an EMBL/GenBank/DDBJ whole genome shotgun (WGS) entry which is preliminary data.</text>
</comment>
<dbReference type="Gene3D" id="6.10.250.440">
    <property type="match status" value="1"/>
</dbReference>
<name>A0A9P6TV17_9FUNG</name>
<keyword evidence="2" id="KW-1185">Reference proteome</keyword>
<sequence>MRDSQTVPPIVSTILFIKPSAPPTDQLRLPRCERERQVCHGGVYDVYMENTMDDQSELATPQGKVDMLMHQVANHHGLELSQELRETLDTVLNQTNKDAENKEQDDLTDRL</sequence>